<proteinExistence type="predicted"/>
<dbReference type="Proteomes" id="UP000814033">
    <property type="component" value="Unassembled WGS sequence"/>
</dbReference>
<accession>A0ACB8RNX2</accession>
<sequence>MSTRSSVFTEYSSQLPFLLQLFKEQRWEDAKVLLNTYWREIDWLITKKLDENKDMLGDAMHLQFVHRPQVSVRRQHRLGLNMNPEQFREAKQLLAQIHAIMPSRDDFEQILFHFSPYAIVYACMDLNIALPRTFDMRFFFAHLAQLIDEHRTSELIWSNERANLALLSDEPRTAEGIDMLRVLSAVTEGTPLPTCLAHTGPTVYVATTAGSTSGAWNSVINMREVERFFALPRPVSEPAHVAAREQYAMVDAACCFAHEWDGCTVRFVTSSQRVAWAVNDAIACAAEFPAVQLLHALGTRWNFRATAVCFAEAAIPLEAREVRVHARQAEQTAEAHFAPGSGLVHEVMDCALLSCNQEDANLGRDFVNVVLMAYTLLLVRARAPGYVYDNVQFVDPGSLYYAMRRRQLTIPKIVEGKGKGKRRAAPLPRLQPMPATITKADAVATKLAIQHQLQEFAVDEMRREARVRAARGNAVRLAAARDDSGDPTLPLHKPEVTLWRG</sequence>
<name>A0ACB8RNX2_9AGAM</name>
<reference evidence="1" key="1">
    <citation type="submission" date="2021-02" db="EMBL/GenBank/DDBJ databases">
        <authorList>
            <consortium name="DOE Joint Genome Institute"/>
            <person name="Ahrendt S."/>
            <person name="Looney B.P."/>
            <person name="Miyauchi S."/>
            <person name="Morin E."/>
            <person name="Drula E."/>
            <person name="Courty P.E."/>
            <person name="Chicoki N."/>
            <person name="Fauchery L."/>
            <person name="Kohler A."/>
            <person name="Kuo A."/>
            <person name="Labutti K."/>
            <person name="Pangilinan J."/>
            <person name="Lipzen A."/>
            <person name="Riley R."/>
            <person name="Andreopoulos W."/>
            <person name="He G."/>
            <person name="Johnson J."/>
            <person name="Barry K.W."/>
            <person name="Grigoriev I.V."/>
            <person name="Nagy L."/>
            <person name="Hibbett D."/>
            <person name="Henrissat B."/>
            <person name="Matheny P.B."/>
            <person name="Labbe J."/>
            <person name="Martin F."/>
        </authorList>
    </citation>
    <scope>NUCLEOTIDE SEQUENCE</scope>
    <source>
        <strain evidence="1">FP105234-sp</strain>
    </source>
</reference>
<comment type="caution">
    <text evidence="1">The sequence shown here is derived from an EMBL/GenBank/DDBJ whole genome shotgun (WGS) entry which is preliminary data.</text>
</comment>
<dbReference type="EMBL" id="MU275940">
    <property type="protein sequence ID" value="KAI0045866.1"/>
    <property type="molecule type" value="Genomic_DNA"/>
</dbReference>
<protein>
    <submittedName>
        <fullName evidence="1">Uncharacterized protein</fullName>
    </submittedName>
</protein>
<keyword evidence="2" id="KW-1185">Reference proteome</keyword>
<gene>
    <name evidence="1" type="ORF">FA95DRAFT_1607385</name>
</gene>
<reference evidence="1" key="2">
    <citation type="journal article" date="2022" name="New Phytol.">
        <title>Evolutionary transition to the ectomycorrhizal habit in the genomes of a hyperdiverse lineage of mushroom-forming fungi.</title>
        <authorList>
            <person name="Looney B."/>
            <person name="Miyauchi S."/>
            <person name="Morin E."/>
            <person name="Drula E."/>
            <person name="Courty P.E."/>
            <person name="Kohler A."/>
            <person name="Kuo A."/>
            <person name="LaButti K."/>
            <person name="Pangilinan J."/>
            <person name="Lipzen A."/>
            <person name="Riley R."/>
            <person name="Andreopoulos W."/>
            <person name="He G."/>
            <person name="Johnson J."/>
            <person name="Nolan M."/>
            <person name="Tritt A."/>
            <person name="Barry K.W."/>
            <person name="Grigoriev I.V."/>
            <person name="Nagy L.G."/>
            <person name="Hibbett D."/>
            <person name="Henrissat B."/>
            <person name="Matheny P.B."/>
            <person name="Labbe J."/>
            <person name="Martin F.M."/>
        </authorList>
    </citation>
    <scope>NUCLEOTIDE SEQUENCE</scope>
    <source>
        <strain evidence="1">FP105234-sp</strain>
    </source>
</reference>
<evidence type="ECO:0000313" key="2">
    <source>
        <dbReference type="Proteomes" id="UP000814033"/>
    </source>
</evidence>
<organism evidence="1 2">
    <name type="scientific">Auriscalpium vulgare</name>
    <dbReference type="NCBI Taxonomy" id="40419"/>
    <lineage>
        <taxon>Eukaryota</taxon>
        <taxon>Fungi</taxon>
        <taxon>Dikarya</taxon>
        <taxon>Basidiomycota</taxon>
        <taxon>Agaricomycotina</taxon>
        <taxon>Agaricomycetes</taxon>
        <taxon>Russulales</taxon>
        <taxon>Auriscalpiaceae</taxon>
        <taxon>Auriscalpium</taxon>
    </lineage>
</organism>
<evidence type="ECO:0000313" key="1">
    <source>
        <dbReference type="EMBL" id="KAI0045866.1"/>
    </source>
</evidence>